<evidence type="ECO:0000256" key="1">
    <source>
        <dbReference type="RuleBase" id="RU004560"/>
    </source>
</evidence>
<name>A0A8H7PQ70_9FUNG</name>
<dbReference type="OrthoDB" id="5340910at2759"/>
<feature type="region of interest" description="Disordered" evidence="3">
    <location>
        <begin position="1"/>
        <end position="36"/>
    </location>
</feature>
<keyword evidence="1" id="KW-0342">GTP-binding</keyword>
<feature type="region of interest" description="Disordered" evidence="3">
    <location>
        <begin position="43"/>
        <end position="62"/>
    </location>
</feature>
<evidence type="ECO:0000259" key="4">
    <source>
        <dbReference type="PROSITE" id="PS51719"/>
    </source>
</evidence>
<keyword evidence="1" id="KW-0547">Nucleotide-binding</keyword>
<gene>
    <name evidence="5" type="ORF">INT44_001576</name>
</gene>
<sequence>MTSFEHHQPLTKRQPNDPEQSSELTSLNESEHNLNDWSTQSYTFSKKSSEEPDVRSFDSSISDLGLTENDTQLHLQDPTPVPYQISQPMHFDNSLDIDNQSLAPSDFYDSSFVMPQVAVPSTKNSETLLADSDVGYIKIMVCGDSGIGKTSLTNMFLRANEIVAVQPAAETEGDTQSLCSNIEASTDEKKSFDSDFEFEGLKEIRASTGNNDDSNFDLIDSGGDSDVIDPVYNICMVDTIGYGAYMDAGAIISPVASYLEQQFHTTNSIFSPMQPNTNTLLNILNNGSGAYTHVDICLYIIFNRVKPVDYEYMRSIQHLCNIVPVLIKPDSYNNDQMDNRRYEVLYDLLDNNIDVFGFGHCREDLLEMCRRGNPGVPPFIVSLDQASNADILTPFSSMPLVNMTSTGIESENQSSLNSSTTRSSSFQALKDMIFHKGIKSIRQSTARKFIKWRSTQLMQGLPFDAMNDGTSGSQRDLAMITAPTLTTAESVDRMQQVKQAEVKKINLYIARFISDKRKEMEERMIEQEKQLQKQFDSASYKRRAHLLLAELAKLLLHKPIDQSQVSTFQPTREANMPSNRGQKKRPKPTASNAFDRALQSVVQPEKVKIATAFIVLLVADYVGPWAYILSICILYCLP</sequence>
<dbReference type="PROSITE" id="PS51719">
    <property type="entry name" value="G_SEPTIN"/>
    <property type="match status" value="1"/>
</dbReference>
<keyword evidence="6" id="KW-1185">Reference proteome</keyword>
<evidence type="ECO:0000256" key="3">
    <source>
        <dbReference type="SAM" id="MobiDB-lite"/>
    </source>
</evidence>
<evidence type="ECO:0000313" key="6">
    <source>
        <dbReference type="Proteomes" id="UP000612746"/>
    </source>
</evidence>
<feature type="region of interest" description="Disordered" evidence="3">
    <location>
        <begin position="566"/>
        <end position="591"/>
    </location>
</feature>
<evidence type="ECO:0000256" key="2">
    <source>
        <dbReference type="SAM" id="Coils"/>
    </source>
</evidence>
<proteinExistence type="inferred from homology"/>
<feature type="domain" description="Septin-type G" evidence="4">
    <location>
        <begin position="133"/>
        <end position="459"/>
    </location>
</feature>
<dbReference type="SUPFAM" id="SSF52540">
    <property type="entry name" value="P-loop containing nucleoside triphosphate hydrolases"/>
    <property type="match status" value="1"/>
</dbReference>
<accession>A0A8H7PQ70</accession>
<comment type="similarity">
    <text evidence="1">Belongs to the TRAFAC class TrmE-Era-EngA-EngB-Septin-like GTPase superfamily. Septin GTPase family.</text>
</comment>
<feature type="compositionally biased region" description="Polar residues" evidence="3">
    <location>
        <begin position="11"/>
        <end position="28"/>
    </location>
</feature>
<feature type="coiled-coil region" evidence="2">
    <location>
        <begin position="510"/>
        <end position="537"/>
    </location>
</feature>
<reference evidence="5" key="1">
    <citation type="submission" date="2020-12" db="EMBL/GenBank/DDBJ databases">
        <title>Metabolic potential, ecology and presence of endohyphal bacteria is reflected in genomic diversity of Mucoromycotina.</title>
        <authorList>
            <person name="Muszewska A."/>
            <person name="Okrasinska A."/>
            <person name="Steczkiewicz K."/>
            <person name="Drgas O."/>
            <person name="Orlowska M."/>
            <person name="Perlinska-Lenart U."/>
            <person name="Aleksandrzak-Piekarczyk T."/>
            <person name="Szatraj K."/>
            <person name="Zielenkiewicz U."/>
            <person name="Pilsyk S."/>
            <person name="Malc E."/>
            <person name="Mieczkowski P."/>
            <person name="Kruszewska J.S."/>
            <person name="Biernat P."/>
            <person name="Pawlowska J."/>
        </authorList>
    </citation>
    <scope>NUCLEOTIDE SEQUENCE</scope>
    <source>
        <strain evidence="5">WA0000051536</strain>
    </source>
</reference>
<dbReference type="InterPro" id="IPR030379">
    <property type="entry name" value="G_SEPTIN_dom"/>
</dbReference>
<dbReference type="InterPro" id="IPR027417">
    <property type="entry name" value="P-loop_NTPase"/>
</dbReference>
<dbReference type="Pfam" id="PF00735">
    <property type="entry name" value="Septin"/>
    <property type="match status" value="1"/>
</dbReference>
<dbReference type="EMBL" id="JAEPRA010000011">
    <property type="protein sequence ID" value="KAG2178424.1"/>
    <property type="molecule type" value="Genomic_DNA"/>
</dbReference>
<keyword evidence="2" id="KW-0175">Coiled coil</keyword>
<evidence type="ECO:0000313" key="5">
    <source>
        <dbReference type="EMBL" id="KAG2178424.1"/>
    </source>
</evidence>
<comment type="caution">
    <text evidence="5">The sequence shown here is derived from an EMBL/GenBank/DDBJ whole genome shotgun (WGS) entry which is preliminary data.</text>
</comment>
<dbReference type="PANTHER" id="PTHR18884">
    <property type="entry name" value="SEPTIN"/>
    <property type="match status" value="1"/>
</dbReference>
<feature type="compositionally biased region" description="Basic and acidic residues" evidence="3">
    <location>
        <begin position="47"/>
        <end position="56"/>
    </location>
</feature>
<organism evidence="5 6">
    <name type="scientific">Umbelopsis vinacea</name>
    <dbReference type="NCBI Taxonomy" id="44442"/>
    <lineage>
        <taxon>Eukaryota</taxon>
        <taxon>Fungi</taxon>
        <taxon>Fungi incertae sedis</taxon>
        <taxon>Mucoromycota</taxon>
        <taxon>Mucoromycotina</taxon>
        <taxon>Umbelopsidomycetes</taxon>
        <taxon>Umbelopsidales</taxon>
        <taxon>Umbelopsidaceae</taxon>
        <taxon>Umbelopsis</taxon>
    </lineage>
</organism>
<protein>
    <recommendedName>
        <fullName evidence="4">Septin-type G domain-containing protein</fullName>
    </recommendedName>
</protein>
<dbReference type="AlphaFoldDB" id="A0A8H7PQ70"/>
<dbReference type="GO" id="GO:0005525">
    <property type="term" value="F:GTP binding"/>
    <property type="evidence" value="ECO:0007669"/>
    <property type="project" value="UniProtKB-KW"/>
</dbReference>
<feature type="compositionally biased region" description="Polar residues" evidence="3">
    <location>
        <begin position="566"/>
        <end position="580"/>
    </location>
</feature>
<dbReference type="Gene3D" id="3.40.50.300">
    <property type="entry name" value="P-loop containing nucleotide triphosphate hydrolases"/>
    <property type="match status" value="1"/>
</dbReference>
<dbReference type="Proteomes" id="UP000612746">
    <property type="component" value="Unassembled WGS sequence"/>
</dbReference>